<dbReference type="Proteomes" id="UP000323671">
    <property type="component" value="Chromosome"/>
</dbReference>
<name>A0A5C1EBL3_9RHOO</name>
<evidence type="ECO:0000259" key="2">
    <source>
        <dbReference type="Pfam" id="PF07589"/>
    </source>
</evidence>
<accession>A0A5C1EBL3</accession>
<evidence type="ECO:0000256" key="1">
    <source>
        <dbReference type="SAM" id="SignalP"/>
    </source>
</evidence>
<feature type="chain" id="PRO_5023007359" description="Ice-binding protein C-terminal domain-containing protein" evidence="1">
    <location>
        <begin position="24"/>
        <end position="209"/>
    </location>
</feature>
<keyword evidence="1" id="KW-0732">Signal</keyword>
<protein>
    <recommendedName>
        <fullName evidence="2">Ice-binding protein C-terminal domain-containing protein</fullName>
    </recommendedName>
</protein>
<evidence type="ECO:0000313" key="4">
    <source>
        <dbReference type="Proteomes" id="UP000323671"/>
    </source>
</evidence>
<feature type="signal peptide" evidence="1">
    <location>
        <begin position="1"/>
        <end position="23"/>
    </location>
</feature>
<dbReference type="InterPro" id="IPR013424">
    <property type="entry name" value="Ice-binding_C"/>
</dbReference>
<dbReference type="RefSeq" id="WP_149426246.1">
    <property type="nucleotide sequence ID" value="NZ_CP022579.1"/>
</dbReference>
<feature type="domain" description="Ice-binding protein C-terminal" evidence="2">
    <location>
        <begin position="174"/>
        <end position="198"/>
    </location>
</feature>
<proteinExistence type="predicted"/>
<dbReference type="NCBIfam" id="TIGR02595">
    <property type="entry name" value="PEP_CTERM"/>
    <property type="match status" value="1"/>
</dbReference>
<dbReference type="PROSITE" id="PS51257">
    <property type="entry name" value="PROKAR_LIPOPROTEIN"/>
    <property type="match status" value="1"/>
</dbReference>
<evidence type="ECO:0000313" key="3">
    <source>
        <dbReference type="EMBL" id="QEL66391.1"/>
    </source>
</evidence>
<keyword evidence="4" id="KW-1185">Reference proteome</keyword>
<dbReference type="KEGG" id="otr:OTERR_29150"/>
<gene>
    <name evidence="3" type="ORF">OTERR_29150</name>
</gene>
<reference evidence="3 4" key="1">
    <citation type="submission" date="2017-07" db="EMBL/GenBank/DDBJ databases">
        <title>Complete genome sequence of Oryzomicrobium terrae TPP412.</title>
        <authorList>
            <person name="Chiu L.-W."/>
            <person name="Lo K.-J."/>
            <person name="Tsai Y.-M."/>
            <person name="Lin S.-S."/>
            <person name="Kuo C.-H."/>
            <person name="Liu C.-T."/>
        </authorList>
    </citation>
    <scope>NUCLEOTIDE SEQUENCE [LARGE SCALE GENOMIC DNA]</scope>
    <source>
        <strain evidence="3 4">TPP412</strain>
    </source>
</reference>
<sequence length="209" mass="21292">MRKTLLSLAVAGAMAVGASAASAATQSYSFSSCLSGCSGSVASIATLTLNDIVGGVSFSLTSTAPPGSFIGKFLMDGPNGTFASTGVQTISSGTWVAVPASNSNTSLNGYQWTVDFPPPPGNGDHFLPGDNAAWTILGAGVSVASFTNPARMMIHLQNIPPGYGMDDSAKLAPAVPEPETYAMFLAGLGLMGVLARRKQARREEDALAV</sequence>
<organism evidence="3 4">
    <name type="scientific">Oryzomicrobium terrae</name>
    <dbReference type="NCBI Taxonomy" id="1735038"/>
    <lineage>
        <taxon>Bacteria</taxon>
        <taxon>Pseudomonadati</taxon>
        <taxon>Pseudomonadota</taxon>
        <taxon>Betaproteobacteria</taxon>
        <taxon>Rhodocyclales</taxon>
        <taxon>Rhodocyclaceae</taxon>
        <taxon>Oryzomicrobium</taxon>
    </lineage>
</organism>
<dbReference type="AlphaFoldDB" id="A0A5C1EBL3"/>
<dbReference type="Pfam" id="PF07589">
    <property type="entry name" value="PEP-CTERM"/>
    <property type="match status" value="1"/>
</dbReference>
<dbReference type="EMBL" id="CP022579">
    <property type="protein sequence ID" value="QEL66391.1"/>
    <property type="molecule type" value="Genomic_DNA"/>
</dbReference>